<dbReference type="Gene3D" id="3.90.1690.10">
    <property type="entry name" value="phage-related protein like domain"/>
    <property type="match status" value="1"/>
</dbReference>
<dbReference type="RefSeq" id="WP_076554447.1">
    <property type="nucleotide sequence ID" value="NZ_FTNU01000001.1"/>
</dbReference>
<evidence type="ECO:0008006" key="3">
    <source>
        <dbReference type="Google" id="ProtNLM"/>
    </source>
</evidence>
<reference evidence="2" key="1">
    <citation type="submission" date="2017-01" db="EMBL/GenBank/DDBJ databases">
        <authorList>
            <person name="Varghese N."/>
            <person name="Submissions S."/>
        </authorList>
    </citation>
    <scope>NUCLEOTIDE SEQUENCE [LARGE SCALE GENOMIC DNA]</scope>
    <source>
        <strain evidence="2">DSM 21768</strain>
    </source>
</reference>
<proteinExistence type="predicted"/>
<keyword evidence="2" id="KW-1185">Reference proteome</keyword>
<evidence type="ECO:0000313" key="1">
    <source>
        <dbReference type="EMBL" id="SIR75469.1"/>
    </source>
</evidence>
<sequence>MSATHLQHLRGKDEVLTNLAVGYMQSDFIGERIMPVVYIDKEGIKVPIFGKGSLVEYETERAVGAASNIITLDKTTTMSVVLEEHDLAAGVDYREQHESQFDEYTKATRRVVKGVQLRQEAEIARLIQTKSVYANAHSKDFASEKWTSDDADIQIIIDDAKEQVRSATGVTPKTLVLSGQVYTQIRRNAKLRSLISDSANKPLLGINTLKELLELDEILVGNAVSIPTGGKQTKPIWGNFASLIVRPDQVPDGNDEGESAFGYTFRRRGLPVVDRYDAVGGKVQYVRYTDIRKSAVVGGACGFLFENVI</sequence>
<gene>
    <name evidence="1" type="ORF">SAMN02745664_101282</name>
</gene>
<name>A0A1N7DHW4_9GAMM</name>
<dbReference type="STRING" id="34061.B0189_01715"/>
<dbReference type="AlphaFoldDB" id="A0A1N7DHW4"/>
<dbReference type="Proteomes" id="UP000187495">
    <property type="component" value="Unassembled WGS sequence"/>
</dbReference>
<dbReference type="InterPro" id="IPR053738">
    <property type="entry name" value="Lambda_capsid_assembly"/>
</dbReference>
<accession>A0A1N7DHW4</accession>
<protein>
    <recommendedName>
        <fullName evidence="3">Phage major capsid protein E</fullName>
    </recommendedName>
</protein>
<dbReference type="EMBL" id="FTNU01000001">
    <property type="protein sequence ID" value="SIR75469.1"/>
    <property type="molecule type" value="Genomic_DNA"/>
</dbReference>
<organism evidence="1 2">
    <name type="scientific">Moraxella cuniculi DSM 21768</name>
    <dbReference type="NCBI Taxonomy" id="1122245"/>
    <lineage>
        <taxon>Bacteria</taxon>
        <taxon>Pseudomonadati</taxon>
        <taxon>Pseudomonadota</taxon>
        <taxon>Gammaproteobacteria</taxon>
        <taxon>Moraxellales</taxon>
        <taxon>Moraxellaceae</taxon>
        <taxon>Moraxella</taxon>
    </lineage>
</organism>
<evidence type="ECO:0000313" key="2">
    <source>
        <dbReference type="Proteomes" id="UP000187495"/>
    </source>
</evidence>